<dbReference type="Pfam" id="PF26353">
    <property type="entry name" value="YhfM"/>
    <property type="match status" value="1"/>
</dbReference>
<feature type="domain" description="YhfM-like" evidence="1">
    <location>
        <begin position="37"/>
        <end position="121"/>
    </location>
</feature>
<dbReference type="AlphaFoldDB" id="A0A942UWX0"/>
<dbReference type="Proteomes" id="UP000724672">
    <property type="component" value="Unassembled WGS sequence"/>
</dbReference>
<dbReference type="PROSITE" id="PS51257">
    <property type="entry name" value="PROKAR_LIPOPROTEIN"/>
    <property type="match status" value="1"/>
</dbReference>
<gene>
    <name evidence="2" type="ORF">GOQ27_08010</name>
</gene>
<sequence>MTKRGLIIIVILIVLITTGCSPNEILRIGSPNEDTITFDIEIKDKETIQQVRSIFNSLKEIDVSDNLTREPDTFISLNKDGVAEIWAYIWFLEDGTAITLRPRENYYLITEEQSNKLKDIIIKK</sequence>
<accession>A0A942UWX0</accession>
<protein>
    <recommendedName>
        <fullName evidence="1">YhfM-like domain-containing protein</fullName>
    </recommendedName>
</protein>
<name>A0A942UWX0_9FIRM</name>
<dbReference type="EMBL" id="WSFT01000031">
    <property type="protein sequence ID" value="MBS4538406.1"/>
    <property type="molecule type" value="Genomic_DNA"/>
</dbReference>
<evidence type="ECO:0000313" key="3">
    <source>
        <dbReference type="Proteomes" id="UP000724672"/>
    </source>
</evidence>
<organism evidence="2 3">
    <name type="scientific">Anaeromonas frigoriresistens</name>
    <dbReference type="NCBI Taxonomy" id="2683708"/>
    <lineage>
        <taxon>Bacteria</taxon>
        <taxon>Bacillati</taxon>
        <taxon>Bacillota</taxon>
        <taxon>Tissierellia</taxon>
        <taxon>Tissierellales</taxon>
        <taxon>Thermohalobacteraceae</taxon>
        <taxon>Anaeromonas</taxon>
    </lineage>
</organism>
<comment type="caution">
    <text evidence="2">The sequence shown here is derived from an EMBL/GenBank/DDBJ whole genome shotgun (WGS) entry which is preliminary data.</text>
</comment>
<proteinExistence type="predicted"/>
<dbReference type="InterPro" id="IPR058780">
    <property type="entry name" value="YhfM-like_dom"/>
</dbReference>
<dbReference type="RefSeq" id="WP_203366327.1">
    <property type="nucleotide sequence ID" value="NZ_WSFT01000031.1"/>
</dbReference>
<evidence type="ECO:0000313" key="2">
    <source>
        <dbReference type="EMBL" id="MBS4538406.1"/>
    </source>
</evidence>
<reference evidence="2" key="1">
    <citation type="submission" date="2019-12" db="EMBL/GenBank/DDBJ databases">
        <title>Clostridiaceae gen. nov. sp. nov., isolated from sediment in Xinjiang, China.</title>
        <authorList>
            <person name="Zhang R."/>
        </authorList>
    </citation>
    <scope>NUCLEOTIDE SEQUENCE</scope>
    <source>
        <strain evidence="2">D2Q-11</strain>
    </source>
</reference>
<keyword evidence="3" id="KW-1185">Reference proteome</keyword>
<evidence type="ECO:0000259" key="1">
    <source>
        <dbReference type="Pfam" id="PF26353"/>
    </source>
</evidence>